<dbReference type="PRINTS" id="PR00878">
    <property type="entry name" value="CHOLNESTRASE"/>
</dbReference>
<comment type="caution">
    <text evidence="10">The sequence shown here is derived from an EMBL/GenBank/DDBJ whole genome shotgun (WGS) entry which is preliminary data.</text>
</comment>
<evidence type="ECO:0000256" key="6">
    <source>
        <dbReference type="ARBA" id="ARBA00048484"/>
    </source>
</evidence>
<dbReference type="InterPro" id="IPR019826">
    <property type="entry name" value="Carboxylesterase_B_AS"/>
</dbReference>
<evidence type="ECO:0000256" key="8">
    <source>
        <dbReference type="RuleBase" id="RU361235"/>
    </source>
</evidence>
<evidence type="ECO:0000259" key="9">
    <source>
        <dbReference type="Pfam" id="PF00135"/>
    </source>
</evidence>
<proteinExistence type="inferred from homology"/>
<keyword evidence="8" id="KW-0732">Signal</keyword>
<dbReference type="GO" id="GO:0003990">
    <property type="term" value="F:acetylcholinesterase activity"/>
    <property type="evidence" value="ECO:0007669"/>
    <property type="project" value="UniProtKB-EC"/>
</dbReference>
<dbReference type="GO" id="GO:0005615">
    <property type="term" value="C:extracellular space"/>
    <property type="evidence" value="ECO:0007669"/>
    <property type="project" value="TreeGrafter"/>
</dbReference>
<evidence type="ECO:0000256" key="3">
    <source>
        <dbReference type="ARBA" id="ARBA00022801"/>
    </source>
</evidence>
<feature type="chain" id="PRO_5011831502" description="Carboxylic ester hydrolase" evidence="8">
    <location>
        <begin position="19"/>
        <end position="604"/>
    </location>
</feature>
<dbReference type="PROSITE" id="PS00941">
    <property type="entry name" value="CARBOXYLESTERASE_B_2"/>
    <property type="match status" value="1"/>
</dbReference>
<comment type="catalytic activity">
    <reaction evidence="6">
        <text>acetylcholine + H2O = choline + acetate + H(+)</text>
        <dbReference type="Rhea" id="RHEA:17561"/>
        <dbReference type="ChEBI" id="CHEBI:15354"/>
        <dbReference type="ChEBI" id="CHEBI:15355"/>
        <dbReference type="ChEBI" id="CHEBI:15377"/>
        <dbReference type="ChEBI" id="CHEBI:15378"/>
        <dbReference type="ChEBI" id="CHEBI:30089"/>
        <dbReference type="EC" id="3.1.1.7"/>
    </reaction>
</comment>
<evidence type="ECO:0000256" key="7">
    <source>
        <dbReference type="PIRSR" id="PIRSR600997-1"/>
    </source>
</evidence>
<feature type="active site" description="Charge relay system" evidence="7">
    <location>
        <position position="351"/>
    </location>
</feature>
<dbReference type="PANTHER" id="PTHR43918:SF4">
    <property type="entry name" value="CARBOXYLIC ESTER HYDROLASE"/>
    <property type="match status" value="1"/>
</dbReference>
<dbReference type="Gene3D" id="3.40.50.1820">
    <property type="entry name" value="alpha/beta hydrolase"/>
    <property type="match status" value="1"/>
</dbReference>
<dbReference type="InterPro" id="IPR019819">
    <property type="entry name" value="Carboxylesterase_B_CS"/>
</dbReference>
<dbReference type="InterPro" id="IPR002018">
    <property type="entry name" value="CarbesteraseB"/>
</dbReference>
<dbReference type="GO" id="GO:0019695">
    <property type="term" value="P:choline metabolic process"/>
    <property type="evidence" value="ECO:0007669"/>
    <property type="project" value="TreeGrafter"/>
</dbReference>
<comment type="similarity">
    <text evidence="1 8">Belongs to the type-B carboxylesterase/lipase family.</text>
</comment>
<keyword evidence="4" id="KW-0531">Neurotransmitter degradation</keyword>
<keyword evidence="11" id="KW-1185">Reference proteome</keyword>
<sequence length="604" mass="68518">MILFCLAVGFIQAIIVHSKELPINSAEEETVEVQTRLGLIEGVQAVHGNKKVRSFLSVPFAEPPIGKERFRPPRPKRPWNATIDARTLSPACFQGKDTYAPGFWGSEMWNANTPISEDCLYLNIWTPTDAFNLTVLVWLFGGGFWYGSPSLQLYDGKELAVRGNVVVVNVNYRVGPFGYLYLDNDDVPGNMGMLDQQLAMYWIRDHIFAFGGNPSRVTLFGESAGAASIVAHLIAPSSKGLFKNGILQSGSLDNKWSMDTPKRAKQKSDALAALVGCNHTEIKQVVNCLRETPAQLLVDNIWNVGLEFLEFPFAIVSRDRNFFMNKDGFLSLRNGDFTQNVNLMFGINHDEGNFWNIYNLPTYFDKKPIQPQLNKFEFENCIETAFATQPSLVRSAAKFVYSDANCTDSLIRTAFYAEQVNQMVGDYFFTCDSLWLADMLPQQRTNTAKIFIYYFDQPSSANPWPTWTGVMHGYEIEYVFGVPLHNKTAGYTKKEMELSDKVIEYWTSFATNGVPRIKRAGTNERWPQYDGKNRTKWMLLKGDAIRPIPRKKSVECDLWRKAKDLEYSAYLKDLSESSSTIRNFQTTIISLISLAAYLHFIIHV</sequence>
<keyword evidence="5" id="KW-1015">Disulfide bond</keyword>
<accession>A0A2A2LJ98</accession>
<dbReference type="PROSITE" id="PS00122">
    <property type="entry name" value="CARBOXYLESTERASE_B_1"/>
    <property type="match status" value="1"/>
</dbReference>
<feature type="active site" description="Acyl-ester intermediate" evidence="7">
    <location>
        <position position="223"/>
    </location>
</feature>
<dbReference type="SUPFAM" id="SSF53474">
    <property type="entry name" value="alpha/beta-Hydrolases"/>
    <property type="match status" value="1"/>
</dbReference>
<dbReference type="InterPro" id="IPR000997">
    <property type="entry name" value="Cholinesterase"/>
</dbReference>
<keyword evidence="3 8" id="KW-0378">Hydrolase</keyword>
<evidence type="ECO:0000313" key="11">
    <source>
        <dbReference type="Proteomes" id="UP000218231"/>
    </source>
</evidence>
<feature type="signal peptide" evidence="8">
    <location>
        <begin position="1"/>
        <end position="18"/>
    </location>
</feature>
<gene>
    <name evidence="10" type="ORF">WR25_24273</name>
</gene>
<dbReference type="Pfam" id="PF00135">
    <property type="entry name" value="COesterase"/>
    <property type="match status" value="1"/>
</dbReference>
<evidence type="ECO:0000256" key="5">
    <source>
        <dbReference type="ARBA" id="ARBA00023157"/>
    </source>
</evidence>
<dbReference type="GO" id="GO:0006581">
    <property type="term" value="P:acetylcholine catabolic process"/>
    <property type="evidence" value="ECO:0007669"/>
    <property type="project" value="TreeGrafter"/>
</dbReference>
<feature type="active site" description="Charge relay system" evidence="7">
    <location>
        <position position="472"/>
    </location>
</feature>
<dbReference type="InterPro" id="IPR029058">
    <property type="entry name" value="AB_hydrolase_fold"/>
</dbReference>
<dbReference type="AlphaFoldDB" id="A0A2A2LJ98"/>
<dbReference type="OrthoDB" id="19653at2759"/>
<keyword evidence="2" id="KW-0719">Serine esterase</keyword>
<dbReference type="STRING" id="2018661.A0A2A2LJ98"/>
<dbReference type="InterPro" id="IPR050654">
    <property type="entry name" value="AChE-related_enzymes"/>
</dbReference>
<dbReference type="GO" id="GO:0005886">
    <property type="term" value="C:plasma membrane"/>
    <property type="evidence" value="ECO:0007669"/>
    <property type="project" value="TreeGrafter"/>
</dbReference>
<dbReference type="Proteomes" id="UP000218231">
    <property type="component" value="Unassembled WGS sequence"/>
</dbReference>
<dbReference type="FunFam" id="3.40.50.1820:FF:000029">
    <property type="entry name" value="Acetylcholinesterase"/>
    <property type="match status" value="1"/>
</dbReference>
<evidence type="ECO:0000256" key="2">
    <source>
        <dbReference type="ARBA" id="ARBA00022487"/>
    </source>
</evidence>
<evidence type="ECO:0000313" key="10">
    <source>
        <dbReference type="EMBL" id="PAV86264.1"/>
    </source>
</evidence>
<dbReference type="PANTHER" id="PTHR43918">
    <property type="entry name" value="ACETYLCHOLINESTERASE"/>
    <property type="match status" value="1"/>
</dbReference>
<protein>
    <recommendedName>
        <fullName evidence="8">Carboxylic ester hydrolase</fullName>
        <ecNumber evidence="8">3.1.1.-</ecNumber>
    </recommendedName>
</protein>
<dbReference type="ESTHER" id="9bila-a0a2a2lj98">
    <property type="family name" value="ACHE"/>
</dbReference>
<evidence type="ECO:0000256" key="1">
    <source>
        <dbReference type="ARBA" id="ARBA00005964"/>
    </source>
</evidence>
<name>A0A2A2LJ98_9BILA</name>
<organism evidence="10 11">
    <name type="scientific">Diploscapter pachys</name>
    <dbReference type="NCBI Taxonomy" id="2018661"/>
    <lineage>
        <taxon>Eukaryota</taxon>
        <taxon>Metazoa</taxon>
        <taxon>Ecdysozoa</taxon>
        <taxon>Nematoda</taxon>
        <taxon>Chromadorea</taxon>
        <taxon>Rhabditida</taxon>
        <taxon>Rhabditina</taxon>
        <taxon>Rhabditomorpha</taxon>
        <taxon>Rhabditoidea</taxon>
        <taxon>Rhabditidae</taxon>
        <taxon>Diploscapter</taxon>
    </lineage>
</organism>
<dbReference type="EC" id="3.1.1.-" evidence="8"/>
<evidence type="ECO:0000256" key="4">
    <source>
        <dbReference type="ARBA" id="ARBA00022867"/>
    </source>
</evidence>
<feature type="domain" description="Carboxylesterase type B" evidence="9">
    <location>
        <begin position="31"/>
        <end position="544"/>
    </location>
</feature>
<dbReference type="EMBL" id="LIAE01006688">
    <property type="protein sequence ID" value="PAV86264.1"/>
    <property type="molecule type" value="Genomic_DNA"/>
</dbReference>
<reference evidence="10 11" key="1">
    <citation type="journal article" date="2017" name="Curr. Biol.">
        <title>Genome architecture and evolution of a unichromosomal asexual nematode.</title>
        <authorList>
            <person name="Fradin H."/>
            <person name="Zegar C."/>
            <person name="Gutwein M."/>
            <person name="Lucas J."/>
            <person name="Kovtun M."/>
            <person name="Corcoran D."/>
            <person name="Baugh L.R."/>
            <person name="Kiontke K."/>
            <person name="Gunsalus K."/>
            <person name="Fitch D.H."/>
            <person name="Piano F."/>
        </authorList>
    </citation>
    <scope>NUCLEOTIDE SEQUENCE [LARGE SCALE GENOMIC DNA]</scope>
    <source>
        <strain evidence="10">PF1309</strain>
    </source>
</reference>